<keyword evidence="2" id="KW-1185">Reference proteome</keyword>
<gene>
    <name evidence="1" type="ORF">C802_02876</name>
</gene>
<accession>R9I662</accession>
<dbReference type="STRING" id="1235788.C802_02876"/>
<dbReference type="PATRIC" id="fig|1235788.3.peg.2949"/>
<evidence type="ECO:0000313" key="2">
    <source>
        <dbReference type="Proteomes" id="UP000014200"/>
    </source>
</evidence>
<sequence length="40" mass="4555">MWKNWHKGWIWLLVKILGKFGVLPSEIGCKQAKASAFDAP</sequence>
<name>R9I662_9BACT</name>
<dbReference type="Proteomes" id="UP000014200">
    <property type="component" value="Unassembled WGS sequence"/>
</dbReference>
<reference evidence="1 2" key="1">
    <citation type="submission" date="2013-04" db="EMBL/GenBank/DDBJ databases">
        <title>The Genome Sequence of Bacteroides massiliensis dnLKV3.</title>
        <authorList>
            <consortium name="The Broad Institute Genomics Platform"/>
            <consortium name="The Broad Institute Genome Sequencing Center for Infectious Disease"/>
            <person name="Earl A."/>
            <person name="Xavier R."/>
            <person name="Kuhn K."/>
            <person name="Stappenbeck T."/>
            <person name="Walker B."/>
            <person name="Young S."/>
            <person name="Zeng Q."/>
            <person name="Gargeya S."/>
            <person name="Fitzgerald M."/>
            <person name="Haas B."/>
            <person name="Abouelleil A."/>
            <person name="Allen A.W."/>
            <person name="Alvarado L."/>
            <person name="Arachchi H.M."/>
            <person name="Berlin A.M."/>
            <person name="Chapman S.B."/>
            <person name="Gainer-Dewar J."/>
            <person name="Goldberg J."/>
            <person name="Griggs A."/>
            <person name="Gujja S."/>
            <person name="Hansen M."/>
            <person name="Howarth C."/>
            <person name="Imamovic A."/>
            <person name="Ireland A."/>
            <person name="Larimer J."/>
            <person name="McCowan C."/>
            <person name="Murphy C."/>
            <person name="Pearson M."/>
            <person name="Poon T.W."/>
            <person name="Priest M."/>
            <person name="Roberts A."/>
            <person name="Saif S."/>
            <person name="Shea T."/>
            <person name="Sisk P."/>
            <person name="Sykes S."/>
            <person name="Wortman J."/>
            <person name="Nusbaum C."/>
            <person name="Birren B."/>
        </authorList>
    </citation>
    <scope>NUCLEOTIDE SEQUENCE [LARGE SCALE GENOMIC DNA]</scope>
    <source>
        <strain evidence="2">dnLKV3</strain>
    </source>
</reference>
<dbReference type="AlphaFoldDB" id="R9I662"/>
<proteinExistence type="predicted"/>
<organism evidence="1 2">
    <name type="scientific">Phocaeicola sartorii</name>
    <dbReference type="NCBI Taxonomy" id="671267"/>
    <lineage>
        <taxon>Bacteria</taxon>
        <taxon>Pseudomonadati</taxon>
        <taxon>Bacteroidota</taxon>
        <taxon>Bacteroidia</taxon>
        <taxon>Bacteroidales</taxon>
        <taxon>Bacteroidaceae</taxon>
        <taxon>Phocaeicola</taxon>
    </lineage>
</organism>
<evidence type="ECO:0000313" key="1">
    <source>
        <dbReference type="EMBL" id="EOS11763.1"/>
    </source>
</evidence>
<dbReference type="HOGENOM" id="CLU_3284999_0_0_10"/>
<dbReference type="EMBL" id="ASSP01000017">
    <property type="protein sequence ID" value="EOS11763.1"/>
    <property type="molecule type" value="Genomic_DNA"/>
</dbReference>
<comment type="caution">
    <text evidence="1">The sequence shown here is derived from an EMBL/GenBank/DDBJ whole genome shotgun (WGS) entry which is preliminary data.</text>
</comment>
<protein>
    <submittedName>
        <fullName evidence="1">Uncharacterized protein</fullName>
    </submittedName>
</protein>